<gene>
    <name evidence="5" type="ORF">SAMN04488135_101455</name>
</gene>
<keyword evidence="2 3" id="KW-0732">Signal</keyword>
<keyword evidence="6" id="KW-1185">Reference proteome</keyword>
<dbReference type="Proteomes" id="UP000184226">
    <property type="component" value="Unassembled WGS sequence"/>
</dbReference>
<dbReference type="PANTHER" id="PTHR30483">
    <property type="entry name" value="LEUCINE-SPECIFIC-BINDING PROTEIN"/>
    <property type="match status" value="1"/>
</dbReference>
<comment type="similarity">
    <text evidence="1">Belongs to the leucine-binding protein family.</text>
</comment>
<evidence type="ECO:0000256" key="1">
    <source>
        <dbReference type="ARBA" id="ARBA00010062"/>
    </source>
</evidence>
<dbReference type="InterPro" id="IPR028081">
    <property type="entry name" value="Leu-bd"/>
</dbReference>
<protein>
    <submittedName>
        <fullName evidence="5">Amino acid/amide ABC transporter substrate-binding protein, HAAT family (TC 3.A.1.4.-)</fullName>
    </submittedName>
</protein>
<feature type="chain" id="PRO_5012160664" evidence="3">
    <location>
        <begin position="22"/>
        <end position="401"/>
    </location>
</feature>
<evidence type="ECO:0000259" key="4">
    <source>
        <dbReference type="Pfam" id="PF13458"/>
    </source>
</evidence>
<dbReference type="PANTHER" id="PTHR30483:SF6">
    <property type="entry name" value="PERIPLASMIC BINDING PROTEIN OF ABC TRANSPORTER FOR NATURAL AMINO ACIDS"/>
    <property type="match status" value="1"/>
</dbReference>
<dbReference type="OrthoDB" id="8887944at2"/>
<feature type="domain" description="Leucine-binding protein" evidence="4">
    <location>
        <begin position="27"/>
        <end position="362"/>
    </location>
</feature>
<feature type="signal peptide" evidence="3">
    <location>
        <begin position="1"/>
        <end position="21"/>
    </location>
</feature>
<dbReference type="Gene3D" id="3.40.50.2300">
    <property type="match status" value="2"/>
</dbReference>
<evidence type="ECO:0000313" key="5">
    <source>
        <dbReference type="EMBL" id="SHG86456.1"/>
    </source>
</evidence>
<dbReference type="EMBL" id="FQXE01000001">
    <property type="protein sequence ID" value="SHG86456.1"/>
    <property type="molecule type" value="Genomic_DNA"/>
</dbReference>
<evidence type="ECO:0000256" key="3">
    <source>
        <dbReference type="SAM" id="SignalP"/>
    </source>
</evidence>
<accession>A0A1M5NA41</accession>
<sequence length="401" mass="42877">MKKNIMALALAASFAAAPAFAAGDVMRIGVLNDQSGLYSDFGGVTSVVAARMAVEDFGGTLLGKKIEVLSADHQNKTDIATSTARKWFDVDNVEVIADLTNSAVALAVQGLAKERGKITLASGPFSTRLTNESCSPTGFHWTFDTYASSVGTARGVLQEGGKDWFIMAADYAFGAQMAADLTKTVVANGGKVLGQVNHPVNTADFASFLLQAQSSKAKIVGLANGGTDTVNSIKQAADFGLVDQGQRLVALALVISDVHALGLAKAKGLVATTAYYWDRDDASREFARKFEERTKRKPGMVQAGVYSSVLHYLKAAKAAGTLDGKAVAEKMRELPVNDFFAHNGKVRADGRMEHDMFLIQVKTPEESKGPWDYYKILRTIPAAQVTIPLAESKCELIKQKS</sequence>
<name>A0A1M5NA41_9BURK</name>
<dbReference type="STRING" id="658167.SAMN04488135_101455"/>
<dbReference type="InterPro" id="IPR051010">
    <property type="entry name" value="BCAA_transport"/>
</dbReference>
<dbReference type="SUPFAM" id="SSF53822">
    <property type="entry name" value="Periplasmic binding protein-like I"/>
    <property type="match status" value="1"/>
</dbReference>
<organism evidence="5 6">
    <name type="scientific">Pollutimonas bauzanensis</name>
    <dbReference type="NCBI Taxonomy" id="658167"/>
    <lineage>
        <taxon>Bacteria</taxon>
        <taxon>Pseudomonadati</taxon>
        <taxon>Pseudomonadota</taxon>
        <taxon>Betaproteobacteria</taxon>
        <taxon>Burkholderiales</taxon>
        <taxon>Alcaligenaceae</taxon>
        <taxon>Pollutimonas</taxon>
    </lineage>
</organism>
<dbReference type="Pfam" id="PF13458">
    <property type="entry name" value="Peripla_BP_6"/>
    <property type="match status" value="1"/>
</dbReference>
<evidence type="ECO:0000313" key="6">
    <source>
        <dbReference type="Proteomes" id="UP000184226"/>
    </source>
</evidence>
<dbReference type="CDD" id="cd06327">
    <property type="entry name" value="PBP1_SBP-like"/>
    <property type="match status" value="1"/>
</dbReference>
<dbReference type="AlphaFoldDB" id="A0A1M5NA41"/>
<dbReference type="InterPro" id="IPR028082">
    <property type="entry name" value="Peripla_BP_I"/>
</dbReference>
<reference evidence="5 6" key="1">
    <citation type="submission" date="2016-11" db="EMBL/GenBank/DDBJ databases">
        <authorList>
            <person name="Jaros S."/>
            <person name="Januszkiewicz K."/>
            <person name="Wedrychowicz H."/>
        </authorList>
    </citation>
    <scope>NUCLEOTIDE SEQUENCE [LARGE SCALE GENOMIC DNA]</scope>
    <source>
        <strain evidence="5 6">CGMCC 1.10190</strain>
    </source>
</reference>
<dbReference type="RefSeq" id="WP_073101440.1">
    <property type="nucleotide sequence ID" value="NZ_FQXE01000001.1"/>
</dbReference>
<proteinExistence type="inferred from homology"/>
<evidence type="ECO:0000256" key="2">
    <source>
        <dbReference type="ARBA" id="ARBA00022729"/>
    </source>
</evidence>